<evidence type="ECO:0000313" key="9">
    <source>
        <dbReference type="EMBL" id="RWZ78601.1"/>
    </source>
</evidence>
<comment type="caution">
    <text evidence="9">The sequence shown here is derived from an EMBL/GenBank/DDBJ whole genome shotgun (WGS) entry which is preliminary data.</text>
</comment>
<organism evidence="9 10">
    <name type="scientific">Candidatus Microsaccharimonas sossegonensis</name>
    <dbReference type="NCBI Taxonomy" id="2506948"/>
    <lineage>
        <taxon>Bacteria</taxon>
        <taxon>Candidatus Saccharimonadota</taxon>
        <taxon>Candidatus Saccharimonadia</taxon>
        <taxon>Candidatus Saccharimonadales</taxon>
        <taxon>Candidatus Saccharimonadaceae</taxon>
        <taxon>Candidatus Microsaccharimonas</taxon>
    </lineage>
</organism>
<evidence type="ECO:0000256" key="2">
    <source>
        <dbReference type="ARBA" id="ARBA00021310"/>
    </source>
</evidence>
<keyword evidence="4 7" id="KW-0233">DNA recombination</keyword>
<dbReference type="Pfam" id="PF02565">
    <property type="entry name" value="RecO_C"/>
    <property type="match status" value="1"/>
</dbReference>
<dbReference type="AlphaFoldDB" id="A0A4Q0AHF2"/>
<evidence type="ECO:0000259" key="8">
    <source>
        <dbReference type="Pfam" id="PF11967"/>
    </source>
</evidence>
<reference evidence="9" key="1">
    <citation type="submission" date="2019-01" db="EMBL/GenBank/DDBJ databases">
        <title>Genomic signatures and co-occurrence patterns of the ultra-small Saccharimodia (Patescibacteria phylum) suggest a symbiotic lifestyle.</title>
        <authorList>
            <person name="Lemos L."/>
            <person name="Medeiros J."/>
            <person name="Andreote F."/>
            <person name="Fernandes G."/>
            <person name="Varani A."/>
            <person name="Oliveira G."/>
            <person name="Pylro V."/>
        </authorList>
    </citation>
    <scope>NUCLEOTIDE SEQUENCE [LARGE SCALE GENOMIC DNA]</scope>
    <source>
        <strain evidence="9">AMD02</strain>
    </source>
</reference>
<dbReference type="SUPFAM" id="SSF50249">
    <property type="entry name" value="Nucleic acid-binding proteins"/>
    <property type="match status" value="1"/>
</dbReference>
<dbReference type="HAMAP" id="MF_00201">
    <property type="entry name" value="RecO"/>
    <property type="match status" value="1"/>
</dbReference>
<dbReference type="EMBL" id="SCKX01000001">
    <property type="protein sequence ID" value="RWZ78601.1"/>
    <property type="molecule type" value="Genomic_DNA"/>
</dbReference>
<protein>
    <recommendedName>
        <fullName evidence="2 7">DNA repair protein RecO</fullName>
    </recommendedName>
    <alternativeName>
        <fullName evidence="6 7">Recombination protein O</fullName>
    </alternativeName>
</protein>
<evidence type="ECO:0000256" key="5">
    <source>
        <dbReference type="ARBA" id="ARBA00023204"/>
    </source>
</evidence>
<evidence type="ECO:0000256" key="1">
    <source>
        <dbReference type="ARBA" id="ARBA00007452"/>
    </source>
</evidence>
<evidence type="ECO:0000256" key="3">
    <source>
        <dbReference type="ARBA" id="ARBA00022763"/>
    </source>
</evidence>
<gene>
    <name evidence="7 9" type="primary">recO</name>
    <name evidence="9" type="ORF">EOT05_02520</name>
</gene>
<evidence type="ECO:0000256" key="7">
    <source>
        <dbReference type="HAMAP-Rule" id="MF_00201"/>
    </source>
</evidence>
<feature type="domain" description="DNA replication/recombination mediator RecO N-terminal" evidence="8">
    <location>
        <begin position="1"/>
        <end position="77"/>
    </location>
</feature>
<dbReference type="Gene3D" id="1.20.1440.120">
    <property type="entry name" value="Recombination protein O, C-terminal domain"/>
    <property type="match status" value="1"/>
</dbReference>
<dbReference type="GO" id="GO:0006310">
    <property type="term" value="P:DNA recombination"/>
    <property type="evidence" value="ECO:0007669"/>
    <property type="project" value="UniProtKB-UniRule"/>
</dbReference>
<evidence type="ECO:0000313" key="10">
    <source>
        <dbReference type="Proteomes" id="UP000289257"/>
    </source>
</evidence>
<keyword evidence="10" id="KW-1185">Reference proteome</keyword>
<dbReference type="SUPFAM" id="SSF57863">
    <property type="entry name" value="ArfGap/RecO-like zinc finger"/>
    <property type="match status" value="1"/>
</dbReference>
<sequence length="224" mass="25330">MKTTTTRAIVLRRTNYGEADRILQLLTPEGRRSVMARGVRKQKSKLAGGIELFAVCDVVLGEGKGELGILISSRLVHFYRHIIEDYDRLQFGYFVIQQVTKASENVDEPEWFDLMSEVLMGLDALTIPLSLTQTWFYLKFAGLLGHQLNLEIDTNGQKLDQKRTYRYDIGEQGLRETPNGEITGDHIKLLRLISTRSIKILAQIGGVNSILQECLQVAREHAAI</sequence>
<dbReference type="InterPro" id="IPR012340">
    <property type="entry name" value="NA-bd_OB-fold"/>
</dbReference>
<dbReference type="NCBIfam" id="TIGR00613">
    <property type="entry name" value="reco"/>
    <property type="match status" value="1"/>
</dbReference>
<name>A0A4Q0AHF2_9BACT</name>
<comment type="function">
    <text evidence="7">Involved in DNA repair and RecF pathway recombination.</text>
</comment>
<dbReference type="InterPro" id="IPR042242">
    <property type="entry name" value="RecO_C"/>
</dbReference>
<dbReference type="Proteomes" id="UP000289257">
    <property type="component" value="Unassembled WGS sequence"/>
</dbReference>
<dbReference type="GO" id="GO:0043590">
    <property type="term" value="C:bacterial nucleoid"/>
    <property type="evidence" value="ECO:0007669"/>
    <property type="project" value="TreeGrafter"/>
</dbReference>
<evidence type="ECO:0000256" key="6">
    <source>
        <dbReference type="ARBA" id="ARBA00033409"/>
    </source>
</evidence>
<proteinExistence type="inferred from homology"/>
<dbReference type="InterPro" id="IPR022572">
    <property type="entry name" value="DNA_rep/recomb_RecO_N"/>
</dbReference>
<dbReference type="PANTHER" id="PTHR33991">
    <property type="entry name" value="DNA REPAIR PROTEIN RECO"/>
    <property type="match status" value="1"/>
</dbReference>
<dbReference type="PANTHER" id="PTHR33991:SF1">
    <property type="entry name" value="DNA REPAIR PROTEIN RECO"/>
    <property type="match status" value="1"/>
</dbReference>
<dbReference type="Pfam" id="PF11967">
    <property type="entry name" value="RecO_N"/>
    <property type="match status" value="1"/>
</dbReference>
<keyword evidence="3 7" id="KW-0227">DNA damage</keyword>
<evidence type="ECO:0000256" key="4">
    <source>
        <dbReference type="ARBA" id="ARBA00023172"/>
    </source>
</evidence>
<dbReference type="InterPro" id="IPR003717">
    <property type="entry name" value="RecO"/>
</dbReference>
<accession>A0A4Q0AHF2</accession>
<dbReference type="GO" id="GO:0006302">
    <property type="term" value="P:double-strand break repair"/>
    <property type="evidence" value="ECO:0007669"/>
    <property type="project" value="TreeGrafter"/>
</dbReference>
<comment type="similarity">
    <text evidence="1 7">Belongs to the RecO family.</text>
</comment>
<dbReference type="Gene3D" id="2.40.50.140">
    <property type="entry name" value="Nucleic acid-binding proteins"/>
    <property type="match status" value="1"/>
</dbReference>
<keyword evidence="5 7" id="KW-0234">DNA repair</keyword>
<dbReference type="InterPro" id="IPR037278">
    <property type="entry name" value="ARFGAP/RecO"/>
</dbReference>